<organism evidence="2 3">
    <name type="scientific">Aspergillus saccharolyticus JOP 1030-1</name>
    <dbReference type="NCBI Taxonomy" id="1450539"/>
    <lineage>
        <taxon>Eukaryota</taxon>
        <taxon>Fungi</taxon>
        <taxon>Dikarya</taxon>
        <taxon>Ascomycota</taxon>
        <taxon>Pezizomycotina</taxon>
        <taxon>Eurotiomycetes</taxon>
        <taxon>Eurotiomycetidae</taxon>
        <taxon>Eurotiales</taxon>
        <taxon>Aspergillaceae</taxon>
        <taxon>Aspergillus</taxon>
        <taxon>Aspergillus subgen. Circumdati</taxon>
    </lineage>
</organism>
<dbReference type="Pfam" id="PF00481">
    <property type="entry name" value="PP2C"/>
    <property type="match status" value="1"/>
</dbReference>
<gene>
    <name evidence="2" type="ORF">BP01DRAFT_355757</name>
</gene>
<dbReference type="PANTHER" id="PTHR13832:SF792">
    <property type="entry name" value="GM14286P"/>
    <property type="match status" value="1"/>
</dbReference>
<protein>
    <submittedName>
        <fullName evidence="2">Protein phosphatase</fullName>
    </submittedName>
</protein>
<dbReference type="GeneID" id="37076001"/>
<evidence type="ECO:0000313" key="3">
    <source>
        <dbReference type="Proteomes" id="UP000248349"/>
    </source>
</evidence>
<dbReference type="SMART" id="SM00332">
    <property type="entry name" value="PP2Cc"/>
    <property type="match status" value="1"/>
</dbReference>
<dbReference type="STRING" id="1450539.A0A318ZEZ9"/>
<sequence>MVGQMRRAALHALRTARRAPAEWKAVGRKPCAVSFSSSPSFSIRPSSFSAGKYPSFLPATLQSSMHLRNFSLAVISTVVASGAWYAYQGNNGAHQSTALNTTSASQVRSISTAGANVHDPAETTRRALLVDNDQFYTATLSGEQPLSKHTDDSDRRVLEMLTPEQATQKLRKNEESYLVNRGQGVVRYDIVQVPSNSPIEDDHAEKVVEVPSSVAAAQDGQANSDWMFWGVFDGHSGWTTSAKLRNVLISYVARELNSTYKAAAADPSVLTPSSEAVDAAIKQGFVRLDNDIVYNSVDKVLKSNSRRVAAEMLAPALSGSCALLAFYDSQSKDLKVAVAGDSRAVLGRRGANGKWSATVLSEDQTGGTPSEMKRLREEHPGEPNVVRNGRILGQLEPSRSFGDAFYKWTKETQDKIKRQFFGRTPHPLLKTPPYVTAEPVVTTTKVEPSRGDFLVLATDGLWEMLSNEEVVGLVGEWIEQQQKQVGSSKTWLRSWFGFENKQLPVEAAVDAGTEGQRRPIRQQQYDISGAASRFTVEDNNAATHLVRNAMGGKDKDMVSALLTLPSPYSRRYRDDVTVEVIFFGEGPDSRTITVNQEASASEELPKAKL</sequence>
<dbReference type="GO" id="GO:0005739">
    <property type="term" value="C:mitochondrion"/>
    <property type="evidence" value="ECO:0007669"/>
    <property type="project" value="TreeGrafter"/>
</dbReference>
<evidence type="ECO:0000313" key="2">
    <source>
        <dbReference type="EMBL" id="PYH46116.1"/>
    </source>
</evidence>
<keyword evidence="3" id="KW-1185">Reference proteome</keyword>
<dbReference type="InterPro" id="IPR036457">
    <property type="entry name" value="PPM-type-like_dom_sf"/>
</dbReference>
<dbReference type="AlphaFoldDB" id="A0A318ZEZ9"/>
<dbReference type="InterPro" id="IPR001932">
    <property type="entry name" value="PPM-type_phosphatase-like_dom"/>
</dbReference>
<dbReference type="GO" id="GO:0004741">
    <property type="term" value="F:[pyruvate dehydrogenase (acetyl-transferring)]-phosphatase activity"/>
    <property type="evidence" value="ECO:0007669"/>
    <property type="project" value="TreeGrafter"/>
</dbReference>
<dbReference type="OrthoDB" id="420076at2759"/>
<dbReference type="EMBL" id="KZ821228">
    <property type="protein sequence ID" value="PYH46116.1"/>
    <property type="molecule type" value="Genomic_DNA"/>
</dbReference>
<proteinExistence type="predicted"/>
<dbReference type="Gene3D" id="3.60.40.10">
    <property type="entry name" value="PPM-type phosphatase domain"/>
    <property type="match status" value="1"/>
</dbReference>
<dbReference type="InterPro" id="IPR015655">
    <property type="entry name" value="PP2C"/>
</dbReference>
<accession>A0A318ZEZ9</accession>
<dbReference type="PROSITE" id="PS51746">
    <property type="entry name" value="PPM_2"/>
    <property type="match status" value="1"/>
</dbReference>
<reference evidence="2 3" key="1">
    <citation type="submission" date="2016-12" db="EMBL/GenBank/DDBJ databases">
        <title>The genomes of Aspergillus section Nigri reveals drivers in fungal speciation.</title>
        <authorList>
            <consortium name="DOE Joint Genome Institute"/>
            <person name="Vesth T.C."/>
            <person name="Nybo J."/>
            <person name="Theobald S."/>
            <person name="Brandl J."/>
            <person name="Frisvad J.C."/>
            <person name="Nielsen K.F."/>
            <person name="Lyhne E.K."/>
            <person name="Kogle M.E."/>
            <person name="Kuo A."/>
            <person name="Riley R."/>
            <person name="Clum A."/>
            <person name="Nolan M."/>
            <person name="Lipzen A."/>
            <person name="Salamov A."/>
            <person name="Henrissat B."/>
            <person name="Wiebenga A."/>
            <person name="De Vries R.P."/>
            <person name="Grigoriev I.V."/>
            <person name="Mortensen U.H."/>
            <person name="Andersen M.R."/>
            <person name="Baker S.E."/>
        </authorList>
    </citation>
    <scope>NUCLEOTIDE SEQUENCE [LARGE SCALE GENOMIC DNA]</scope>
    <source>
        <strain evidence="2 3">JOP 1030-1</strain>
    </source>
</reference>
<dbReference type="PANTHER" id="PTHR13832">
    <property type="entry name" value="PROTEIN PHOSPHATASE 2C"/>
    <property type="match status" value="1"/>
</dbReference>
<dbReference type="CDD" id="cd00143">
    <property type="entry name" value="PP2Cc"/>
    <property type="match status" value="1"/>
</dbReference>
<evidence type="ECO:0000259" key="1">
    <source>
        <dbReference type="PROSITE" id="PS51746"/>
    </source>
</evidence>
<feature type="domain" description="PPM-type phosphatase" evidence="1">
    <location>
        <begin position="211"/>
        <end position="583"/>
    </location>
</feature>
<dbReference type="Proteomes" id="UP000248349">
    <property type="component" value="Unassembled WGS sequence"/>
</dbReference>
<dbReference type="SUPFAM" id="SSF81606">
    <property type="entry name" value="PP2C-like"/>
    <property type="match status" value="1"/>
</dbReference>
<dbReference type="RefSeq" id="XP_025432098.1">
    <property type="nucleotide sequence ID" value="XM_025574773.1"/>
</dbReference>
<name>A0A318ZEZ9_9EURO</name>